<feature type="binding site" evidence="6">
    <location>
        <position position="352"/>
    </location>
    <ligand>
        <name>D-dopa</name>
        <dbReference type="ChEBI" id="CHEBI:149689"/>
    </ligand>
</feature>
<comment type="caution">
    <text evidence="8">The sequence shown here is derived from an EMBL/GenBank/DDBJ whole genome shotgun (WGS) entry which is preliminary data.</text>
</comment>
<dbReference type="PANTHER" id="PTHR11530:SF11">
    <property type="entry name" value="D-ASPARTATE OXIDASE"/>
    <property type="match status" value="1"/>
</dbReference>
<protein>
    <recommendedName>
        <fullName evidence="7">FAD dependent oxidoreductase domain-containing protein</fullName>
    </recommendedName>
</protein>
<organism evidence="8 9">
    <name type="scientific">Apiotrichum porosum</name>
    <dbReference type="NCBI Taxonomy" id="105984"/>
    <lineage>
        <taxon>Eukaryota</taxon>
        <taxon>Fungi</taxon>
        <taxon>Dikarya</taxon>
        <taxon>Basidiomycota</taxon>
        <taxon>Agaricomycotina</taxon>
        <taxon>Tremellomycetes</taxon>
        <taxon>Trichosporonales</taxon>
        <taxon>Trichosporonaceae</taxon>
        <taxon>Apiotrichum</taxon>
    </lineage>
</organism>
<dbReference type="GO" id="GO:0071949">
    <property type="term" value="F:FAD binding"/>
    <property type="evidence" value="ECO:0007669"/>
    <property type="project" value="InterPro"/>
</dbReference>
<dbReference type="Gene3D" id="3.40.50.720">
    <property type="entry name" value="NAD(P)-binding Rossmann-like Domain"/>
    <property type="match status" value="1"/>
</dbReference>
<comment type="cofactor">
    <cofactor evidence="1 6">
        <name>FAD</name>
        <dbReference type="ChEBI" id="CHEBI:57692"/>
    </cofactor>
</comment>
<evidence type="ECO:0000256" key="1">
    <source>
        <dbReference type="ARBA" id="ARBA00001974"/>
    </source>
</evidence>
<dbReference type="InterPro" id="IPR023209">
    <property type="entry name" value="DAO"/>
</dbReference>
<feature type="domain" description="FAD dependent oxidoreductase" evidence="7">
    <location>
        <begin position="9"/>
        <end position="368"/>
    </location>
</feature>
<sequence length="377" mass="40797">MPTASQRPIVVLGAGCIGLTTAVRLLESPQVTRGRSVHVIAAHHPTDPLDARYASTIAGAHHLSFADDGDERLRRWDKRTFQVLYDEWLAVGESSGLMALTQTELWVGSKTHLKIYEEHPDFKVLDPATAPCKADHMVRFTSLTITPALYLASLERRLRSLGGHLHRAHVPSLASLSSPQFTALTRGTPSAVFVCTGLGALTLGGVADGKVYPTRGQVVRVRAPWVRHGWTRQLGSLDGGEGGQRTYVIPRCTGDVILGGTREEGDWEAYPREETKRDILTRVLEICPTLTPPNTRAEGDIATPKVAELEPLVVDHLVGFRPSRTGGTRLEKEQVAIGDSVVPVIHNYGHGGAGWQSSWATAEDAVELLGDGASAKL</sequence>
<dbReference type="STRING" id="105984.A0A427XHW9"/>
<gene>
    <name evidence="8" type="ORF">EHS24_002173</name>
</gene>
<evidence type="ECO:0000313" key="9">
    <source>
        <dbReference type="Proteomes" id="UP000279236"/>
    </source>
</evidence>
<evidence type="ECO:0000256" key="3">
    <source>
        <dbReference type="ARBA" id="ARBA00022630"/>
    </source>
</evidence>
<name>A0A427XHW9_9TREE</name>
<accession>A0A427XHW9</accession>
<dbReference type="GO" id="GO:0005737">
    <property type="term" value="C:cytoplasm"/>
    <property type="evidence" value="ECO:0007669"/>
    <property type="project" value="TreeGrafter"/>
</dbReference>
<evidence type="ECO:0000256" key="6">
    <source>
        <dbReference type="PIRSR" id="PIRSR000189-1"/>
    </source>
</evidence>
<dbReference type="AlphaFoldDB" id="A0A427XHW9"/>
<dbReference type="EMBL" id="RSCE01000012">
    <property type="protein sequence ID" value="RSH78448.1"/>
    <property type="molecule type" value="Genomic_DNA"/>
</dbReference>
<dbReference type="GO" id="GO:0003884">
    <property type="term" value="F:D-amino-acid oxidase activity"/>
    <property type="evidence" value="ECO:0007669"/>
    <property type="project" value="InterPro"/>
</dbReference>
<dbReference type="InterPro" id="IPR006076">
    <property type="entry name" value="FAD-dep_OxRdtase"/>
</dbReference>
<feature type="binding site" evidence="6">
    <location>
        <position position="196"/>
    </location>
    <ligand>
        <name>FAD</name>
        <dbReference type="ChEBI" id="CHEBI:57692"/>
    </ligand>
</feature>
<dbReference type="GO" id="GO:0019478">
    <property type="term" value="P:D-amino acid catabolic process"/>
    <property type="evidence" value="ECO:0007669"/>
    <property type="project" value="TreeGrafter"/>
</dbReference>
<reference evidence="8 9" key="1">
    <citation type="submission" date="2018-11" db="EMBL/GenBank/DDBJ databases">
        <title>Genome sequence of Apiotrichum porosum DSM 27194.</title>
        <authorList>
            <person name="Aliyu H."/>
            <person name="Gorte O."/>
            <person name="Ochsenreither K."/>
        </authorList>
    </citation>
    <scope>NUCLEOTIDE SEQUENCE [LARGE SCALE GENOMIC DNA]</scope>
    <source>
        <strain evidence="8 9">DSM 27194</strain>
    </source>
</reference>
<evidence type="ECO:0000256" key="2">
    <source>
        <dbReference type="ARBA" id="ARBA00006730"/>
    </source>
</evidence>
<evidence type="ECO:0000313" key="8">
    <source>
        <dbReference type="EMBL" id="RSH78448.1"/>
    </source>
</evidence>
<keyword evidence="5" id="KW-0560">Oxidoreductase</keyword>
<dbReference type="PANTHER" id="PTHR11530">
    <property type="entry name" value="D-AMINO ACID OXIDASE"/>
    <property type="match status" value="1"/>
</dbReference>
<feature type="binding site" evidence="6">
    <location>
        <position position="247"/>
    </location>
    <ligand>
        <name>D-dopa</name>
        <dbReference type="ChEBI" id="CHEBI:149689"/>
    </ligand>
</feature>
<feature type="binding site" evidence="6">
    <location>
        <position position="321"/>
    </location>
    <ligand>
        <name>D-dopa</name>
        <dbReference type="ChEBI" id="CHEBI:149689"/>
    </ligand>
</feature>
<dbReference type="Proteomes" id="UP000279236">
    <property type="component" value="Unassembled WGS sequence"/>
</dbReference>
<dbReference type="RefSeq" id="XP_028473595.1">
    <property type="nucleotide sequence ID" value="XM_028617917.1"/>
</dbReference>
<keyword evidence="3" id="KW-0285">Flavoprotein</keyword>
<keyword evidence="4 6" id="KW-0274">FAD</keyword>
<keyword evidence="9" id="KW-1185">Reference proteome</keyword>
<evidence type="ECO:0000256" key="5">
    <source>
        <dbReference type="ARBA" id="ARBA00023002"/>
    </source>
</evidence>
<evidence type="ECO:0000256" key="4">
    <source>
        <dbReference type="ARBA" id="ARBA00022827"/>
    </source>
</evidence>
<evidence type="ECO:0000259" key="7">
    <source>
        <dbReference type="Pfam" id="PF01266"/>
    </source>
</evidence>
<dbReference type="Pfam" id="PF01266">
    <property type="entry name" value="DAO"/>
    <property type="match status" value="1"/>
</dbReference>
<dbReference type="GeneID" id="39586716"/>
<dbReference type="SUPFAM" id="SSF54373">
    <property type="entry name" value="FAD-linked reductases, C-terminal domain"/>
    <property type="match status" value="1"/>
</dbReference>
<comment type="similarity">
    <text evidence="2">Belongs to the DAMOX/DASOX family.</text>
</comment>
<proteinExistence type="inferred from homology"/>
<dbReference type="Gene3D" id="3.30.9.10">
    <property type="entry name" value="D-Amino Acid Oxidase, subunit A, domain 2"/>
    <property type="match status" value="1"/>
</dbReference>
<dbReference type="PIRSF" id="PIRSF000189">
    <property type="entry name" value="D-aa_oxidase"/>
    <property type="match status" value="1"/>
</dbReference>
<feature type="binding site" evidence="6">
    <location>
        <position position="170"/>
    </location>
    <ligand>
        <name>FAD</name>
        <dbReference type="ChEBI" id="CHEBI:57692"/>
    </ligand>
</feature>
<dbReference type="SUPFAM" id="SSF51971">
    <property type="entry name" value="Nucleotide-binding domain"/>
    <property type="match status" value="1"/>
</dbReference>
<dbReference type="OrthoDB" id="2015447at2759"/>